<keyword evidence="3" id="KW-1185">Reference proteome</keyword>
<name>A0A843TUP6_COLES</name>
<organism evidence="2 3">
    <name type="scientific">Colocasia esculenta</name>
    <name type="common">Wild taro</name>
    <name type="synonym">Arum esculentum</name>
    <dbReference type="NCBI Taxonomy" id="4460"/>
    <lineage>
        <taxon>Eukaryota</taxon>
        <taxon>Viridiplantae</taxon>
        <taxon>Streptophyta</taxon>
        <taxon>Embryophyta</taxon>
        <taxon>Tracheophyta</taxon>
        <taxon>Spermatophyta</taxon>
        <taxon>Magnoliopsida</taxon>
        <taxon>Liliopsida</taxon>
        <taxon>Araceae</taxon>
        <taxon>Aroideae</taxon>
        <taxon>Colocasieae</taxon>
        <taxon>Colocasia</taxon>
    </lineage>
</organism>
<feature type="non-terminal residue" evidence="2">
    <location>
        <position position="79"/>
    </location>
</feature>
<evidence type="ECO:0000313" key="2">
    <source>
        <dbReference type="EMBL" id="MQL74931.1"/>
    </source>
</evidence>
<protein>
    <submittedName>
        <fullName evidence="2">Uncharacterized protein</fullName>
    </submittedName>
</protein>
<sequence length="79" mass="8330">EGSGGIEPAPTPWEGEGVLLWHCRFGHCINVKPILGRVKGTLVTLALSLVVCILLILNIDSPKDASSENNRGRAVAGIV</sequence>
<dbReference type="EMBL" id="NMUH01000227">
    <property type="protein sequence ID" value="MQL74931.1"/>
    <property type="molecule type" value="Genomic_DNA"/>
</dbReference>
<evidence type="ECO:0000313" key="3">
    <source>
        <dbReference type="Proteomes" id="UP000652761"/>
    </source>
</evidence>
<proteinExistence type="predicted"/>
<feature type="transmembrane region" description="Helical" evidence="1">
    <location>
        <begin position="42"/>
        <end position="59"/>
    </location>
</feature>
<keyword evidence="1" id="KW-0472">Membrane</keyword>
<comment type="caution">
    <text evidence="2">The sequence shown here is derived from an EMBL/GenBank/DDBJ whole genome shotgun (WGS) entry which is preliminary data.</text>
</comment>
<keyword evidence="1" id="KW-0812">Transmembrane</keyword>
<gene>
    <name evidence="2" type="ORF">Taro_007297</name>
</gene>
<accession>A0A843TUP6</accession>
<dbReference type="Proteomes" id="UP000652761">
    <property type="component" value="Unassembled WGS sequence"/>
</dbReference>
<keyword evidence="1" id="KW-1133">Transmembrane helix</keyword>
<feature type="non-terminal residue" evidence="2">
    <location>
        <position position="1"/>
    </location>
</feature>
<dbReference type="AlphaFoldDB" id="A0A843TUP6"/>
<reference evidence="2" key="1">
    <citation type="submission" date="2017-07" db="EMBL/GenBank/DDBJ databases">
        <title>Taro Niue Genome Assembly and Annotation.</title>
        <authorList>
            <person name="Atibalentja N."/>
            <person name="Keating K."/>
            <person name="Fields C.J."/>
        </authorList>
    </citation>
    <scope>NUCLEOTIDE SEQUENCE</scope>
    <source>
        <strain evidence="2">Niue_2</strain>
        <tissue evidence="2">Leaf</tissue>
    </source>
</reference>
<evidence type="ECO:0000256" key="1">
    <source>
        <dbReference type="SAM" id="Phobius"/>
    </source>
</evidence>